<evidence type="ECO:0000256" key="15">
    <source>
        <dbReference type="ARBA" id="ARBA00023316"/>
    </source>
</evidence>
<evidence type="ECO:0000256" key="8">
    <source>
        <dbReference type="ARBA" id="ARBA00022692"/>
    </source>
</evidence>
<keyword evidence="6" id="KW-0328">Glycosyltransferase</keyword>
<evidence type="ECO:0000256" key="5">
    <source>
        <dbReference type="ARBA" id="ARBA00022670"/>
    </source>
</evidence>
<comment type="similarity">
    <text evidence="1">In the C-terminal section; belongs to the transpeptidase family.</text>
</comment>
<evidence type="ECO:0000256" key="12">
    <source>
        <dbReference type="ARBA" id="ARBA00022989"/>
    </source>
</evidence>
<evidence type="ECO:0000256" key="2">
    <source>
        <dbReference type="ARBA" id="ARBA00007739"/>
    </source>
</evidence>
<dbReference type="SUPFAM" id="SSF53955">
    <property type="entry name" value="Lysozyme-like"/>
    <property type="match status" value="1"/>
</dbReference>
<evidence type="ECO:0000256" key="9">
    <source>
        <dbReference type="ARBA" id="ARBA00022801"/>
    </source>
</evidence>
<keyword evidence="23" id="KW-1185">Reference proteome</keyword>
<comment type="catalytic activity">
    <reaction evidence="16">
        <text>Preferential cleavage: (Ac)2-L-Lys-D-Ala-|-D-Ala. Also transpeptidation of peptidyl-alanyl moieties that are N-acyl substituents of D-alanine.</text>
        <dbReference type="EC" id="3.4.16.4"/>
    </reaction>
</comment>
<evidence type="ECO:0000256" key="1">
    <source>
        <dbReference type="ARBA" id="ARBA00007090"/>
    </source>
</evidence>
<evidence type="ECO:0000256" key="7">
    <source>
        <dbReference type="ARBA" id="ARBA00022679"/>
    </source>
</evidence>
<dbReference type="KEGG" id="bcoh:BC6307_03645"/>
<dbReference type="GO" id="GO:0008360">
    <property type="term" value="P:regulation of cell shape"/>
    <property type="evidence" value="ECO:0007669"/>
    <property type="project" value="UniProtKB-KW"/>
</dbReference>
<evidence type="ECO:0000256" key="11">
    <source>
        <dbReference type="ARBA" id="ARBA00022984"/>
    </source>
</evidence>
<keyword evidence="12 19" id="KW-1133">Transmembrane helix</keyword>
<dbReference type="STRING" id="1314751.GCA_001591425_02774"/>
<dbReference type="InterPro" id="IPR023346">
    <property type="entry name" value="Lysozyme-like_dom_sf"/>
</dbReference>
<dbReference type="Pfam" id="PF00912">
    <property type="entry name" value="Transgly"/>
    <property type="match status" value="1"/>
</dbReference>
<feature type="transmembrane region" description="Helical" evidence="19">
    <location>
        <begin position="12"/>
        <end position="33"/>
    </location>
</feature>
<feature type="compositionally biased region" description="Basic residues" evidence="18">
    <location>
        <begin position="661"/>
        <end position="673"/>
    </location>
</feature>
<dbReference type="GO" id="GO:0006508">
    <property type="term" value="P:proteolysis"/>
    <property type="evidence" value="ECO:0007669"/>
    <property type="project" value="UniProtKB-KW"/>
</dbReference>
<evidence type="ECO:0000256" key="16">
    <source>
        <dbReference type="ARBA" id="ARBA00034000"/>
    </source>
</evidence>
<dbReference type="Gene3D" id="3.40.710.10">
    <property type="entry name" value="DD-peptidase/beta-lactamase superfamily"/>
    <property type="match status" value="1"/>
</dbReference>
<name>A0A223KLP3_9BACI</name>
<keyword evidence="5" id="KW-0645">Protease</keyword>
<dbReference type="AlphaFoldDB" id="A0A223KLP3"/>
<dbReference type="GO" id="GO:0008955">
    <property type="term" value="F:peptidoglycan glycosyltransferase activity"/>
    <property type="evidence" value="ECO:0007669"/>
    <property type="project" value="UniProtKB-EC"/>
</dbReference>
<evidence type="ECO:0000256" key="19">
    <source>
        <dbReference type="SAM" id="Phobius"/>
    </source>
</evidence>
<dbReference type="InterPro" id="IPR036950">
    <property type="entry name" value="PBP_transglycosylase"/>
</dbReference>
<evidence type="ECO:0000256" key="18">
    <source>
        <dbReference type="SAM" id="MobiDB-lite"/>
    </source>
</evidence>
<evidence type="ECO:0000313" key="23">
    <source>
        <dbReference type="Proteomes" id="UP000215224"/>
    </source>
</evidence>
<dbReference type="InterPro" id="IPR001460">
    <property type="entry name" value="PCN-bd_Tpept"/>
</dbReference>
<keyword evidence="10" id="KW-0133">Cell shape</keyword>
<evidence type="ECO:0000256" key="17">
    <source>
        <dbReference type="ARBA" id="ARBA00049902"/>
    </source>
</evidence>
<keyword evidence="11" id="KW-0573">Peptidoglycan synthesis</keyword>
<dbReference type="Proteomes" id="UP000215224">
    <property type="component" value="Chromosome"/>
</dbReference>
<protein>
    <submittedName>
        <fullName evidence="22">Penicillin-binding protein</fullName>
    </submittedName>
</protein>
<evidence type="ECO:0000256" key="4">
    <source>
        <dbReference type="ARBA" id="ARBA00022645"/>
    </source>
</evidence>
<dbReference type="Pfam" id="PF00905">
    <property type="entry name" value="Transpeptidase"/>
    <property type="match status" value="1"/>
</dbReference>
<keyword evidence="9" id="KW-0378">Hydrolase</keyword>
<dbReference type="InterPro" id="IPR001264">
    <property type="entry name" value="Glyco_trans_51"/>
</dbReference>
<dbReference type="SUPFAM" id="SSF56601">
    <property type="entry name" value="beta-lactamase/transpeptidase-like"/>
    <property type="match status" value="1"/>
</dbReference>
<evidence type="ECO:0000256" key="13">
    <source>
        <dbReference type="ARBA" id="ARBA00023136"/>
    </source>
</evidence>
<dbReference type="FunFam" id="1.10.3810.10:FF:000001">
    <property type="entry name" value="Penicillin-binding protein 1A"/>
    <property type="match status" value="1"/>
</dbReference>
<evidence type="ECO:0000256" key="3">
    <source>
        <dbReference type="ARBA" id="ARBA00022475"/>
    </source>
</evidence>
<evidence type="ECO:0000256" key="6">
    <source>
        <dbReference type="ARBA" id="ARBA00022676"/>
    </source>
</evidence>
<accession>A0A223KLP3</accession>
<reference evidence="22 23" key="1">
    <citation type="submission" date="2016-12" db="EMBL/GenBank/DDBJ databases">
        <title>The whole genome sequencing and assembly of Bacillus cohnii DSM 6307T strain.</title>
        <authorList>
            <person name="Lee Y.-J."/>
            <person name="Yi H."/>
            <person name="Bahn Y.-S."/>
            <person name="Kim J.F."/>
            <person name="Lee D.-W."/>
        </authorList>
    </citation>
    <scope>NUCLEOTIDE SEQUENCE [LARGE SCALE GENOMIC DNA]</scope>
    <source>
        <strain evidence="22 23">DSM 6307</strain>
    </source>
</reference>
<dbReference type="InterPro" id="IPR050396">
    <property type="entry name" value="Glycosyltr_51/Transpeptidase"/>
</dbReference>
<keyword evidence="15" id="KW-0961">Cell wall biogenesis/degradation</keyword>
<dbReference type="RefSeq" id="WP_066417220.1">
    <property type="nucleotide sequence ID" value="NZ_CP018866.1"/>
</dbReference>
<evidence type="ECO:0000313" key="22">
    <source>
        <dbReference type="EMBL" id="AST90429.1"/>
    </source>
</evidence>
<keyword evidence="4" id="KW-0121">Carboxypeptidase</keyword>
<dbReference type="GO" id="GO:0009252">
    <property type="term" value="P:peptidoglycan biosynthetic process"/>
    <property type="evidence" value="ECO:0007669"/>
    <property type="project" value="UniProtKB-KW"/>
</dbReference>
<feature type="domain" description="Penicillin-binding protein transpeptidase" evidence="20">
    <location>
        <begin position="332"/>
        <end position="574"/>
    </location>
</feature>
<dbReference type="GO" id="GO:0009002">
    <property type="term" value="F:serine-type D-Ala-D-Ala carboxypeptidase activity"/>
    <property type="evidence" value="ECO:0007669"/>
    <property type="project" value="UniProtKB-EC"/>
</dbReference>
<sequence>MASRLERKKKKGFNIKFVLLLVGIFTLILLVGMQFHINTRDVSALLQPLPQSTIVYDRNGDIASKFSSNQVEGVNENEIADVMKLAIVAVEDQRFYEHDGFDLIGTLRAALKNVKERNVVQGGSTITQQLVKNVFLTNEKTFKRKSDEFFLAKKVEQEYTKSEILSLYLNQIYFGEGAWGIKKAAQVYFGKEPIDLSIAEAATLAGLVKAPSALSPIKNKDGAIERRNVVLQLMHNQGFISDSQFEEAKNEKLEIEERKIDEYRGKYASYIDHIVTEAMNLYGLTENELLSGGYHIYTEMDQSVQQTLENLYSEVSNFPVTPDGNVPESAGILLHAETAGVLGLVGGRDYQFRHLNRATSIKRQPGSIVKPLFVYTPALENGYEPHHMLNDTPININGYSPQNHTRSYQGEVSMYNAVIHSYNIPAVSLLHEMGIKYGIDAASRFNIPITDDDHHLSSLALGGFSKGVAPIHMAEAYTTFANKGVKTNAHAISKIVDRNGKTVATFEGEKKQIISEEVSQKMTFMLKGAVEEGGGRNASIVGREVAGKTGSTQVNFDGVPNAIQDQWFVGYTPEVVGAFWIGFDRTDESHYVPVVAGAGNTAATLFSKTISLGLQDLPSTSFSLGSYLKAPPVKKVDNNKKEQKKQKKTPPGQKKKEEKKKNKKNKKGKKKDD</sequence>
<dbReference type="InterPro" id="IPR012338">
    <property type="entry name" value="Beta-lactam/transpept-like"/>
</dbReference>
<dbReference type="GO" id="GO:0008658">
    <property type="term" value="F:penicillin binding"/>
    <property type="evidence" value="ECO:0007669"/>
    <property type="project" value="InterPro"/>
</dbReference>
<evidence type="ECO:0000256" key="10">
    <source>
        <dbReference type="ARBA" id="ARBA00022960"/>
    </source>
</evidence>
<evidence type="ECO:0000256" key="14">
    <source>
        <dbReference type="ARBA" id="ARBA00023268"/>
    </source>
</evidence>
<gene>
    <name evidence="22" type="ORF">BC6307_03645</name>
</gene>
<comment type="similarity">
    <text evidence="2">In the N-terminal section; belongs to the glycosyltransferase 51 family.</text>
</comment>
<dbReference type="GO" id="GO:0071555">
    <property type="term" value="P:cell wall organization"/>
    <property type="evidence" value="ECO:0007669"/>
    <property type="project" value="UniProtKB-KW"/>
</dbReference>
<organism evidence="22 23">
    <name type="scientific">Sutcliffiella cohnii</name>
    <dbReference type="NCBI Taxonomy" id="33932"/>
    <lineage>
        <taxon>Bacteria</taxon>
        <taxon>Bacillati</taxon>
        <taxon>Bacillota</taxon>
        <taxon>Bacilli</taxon>
        <taxon>Bacillales</taxon>
        <taxon>Bacillaceae</taxon>
        <taxon>Sutcliffiella</taxon>
    </lineage>
</organism>
<dbReference type="PANTHER" id="PTHR32282">
    <property type="entry name" value="BINDING PROTEIN TRANSPEPTIDASE, PUTATIVE-RELATED"/>
    <property type="match status" value="1"/>
</dbReference>
<feature type="region of interest" description="Disordered" evidence="18">
    <location>
        <begin position="633"/>
        <end position="673"/>
    </location>
</feature>
<comment type="catalytic activity">
    <reaction evidence="17">
        <text>[GlcNAc-(1-&gt;4)-Mur2Ac(oyl-L-Ala-gamma-D-Glu-L-Lys-D-Ala-D-Ala)](n)-di-trans,octa-cis-undecaprenyl diphosphate + beta-D-GlcNAc-(1-&gt;4)-Mur2Ac(oyl-L-Ala-gamma-D-Glu-L-Lys-D-Ala-D-Ala)-di-trans,octa-cis-undecaprenyl diphosphate = [GlcNAc-(1-&gt;4)-Mur2Ac(oyl-L-Ala-gamma-D-Glu-L-Lys-D-Ala-D-Ala)](n+1)-di-trans,octa-cis-undecaprenyl diphosphate + di-trans,octa-cis-undecaprenyl diphosphate + H(+)</text>
        <dbReference type="Rhea" id="RHEA:23708"/>
        <dbReference type="Rhea" id="RHEA-COMP:9602"/>
        <dbReference type="Rhea" id="RHEA-COMP:9603"/>
        <dbReference type="ChEBI" id="CHEBI:15378"/>
        <dbReference type="ChEBI" id="CHEBI:58405"/>
        <dbReference type="ChEBI" id="CHEBI:60033"/>
        <dbReference type="ChEBI" id="CHEBI:78435"/>
        <dbReference type="EC" id="2.4.99.28"/>
    </reaction>
</comment>
<dbReference type="EMBL" id="CP018866">
    <property type="protein sequence ID" value="AST90429.1"/>
    <property type="molecule type" value="Genomic_DNA"/>
</dbReference>
<dbReference type="GO" id="GO:0030288">
    <property type="term" value="C:outer membrane-bounded periplasmic space"/>
    <property type="evidence" value="ECO:0007669"/>
    <property type="project" value="TreeGrafter"/>
</dbReference>
<dbReference type="NCBIfam" id="TIGR02074">
    <property type="entry name" value="PBP_1a_fam"/>
    <property type="match status" value="1"/>
</dbReference>
<dbReference type="PANTHER" id="PTHR32282:SF32">
    <property type="entry name" value="PENICILLIN-BINDING PROTEIN 2A"/>
    <property type="match status" value="1"/>
</dbReference>
<keyword evidence="13 19" id="KW-0472">Membrane</keyword>
<keyword evidence="8 19" id="KW-0812">Transmembrane</keyword>
<keyword evidence="3" id="KW-1003">Cell membrane</keyword>
<keyword evidence="14" id="KW-0511">Multifunctional enzyme</keyword>
<keyword evidence="7" id="KW-0808">Transferase</keyword>
<dbReference type="Gene3D" id="1.10.3810.10">
    <property type="entry name" value="Biosynthetic peptidoglycan transglycosylase-like"/>
    <property type="match status" value="1"/>
</dbReference>
<feature type="domain" description="Glycosyl transferase family 51" evidence="21">
    <location>
        <begin position="62"/>
        <end position="235"/>
    </location>
</feature>
<evidence type="ECO:0000259" key="20">
    <source>
        <dbReference type="Pfam" id="PF00905"/>
    </source>
</evidence>
<evidence type="ECO:0000259" key="21">
    <source>
        <dbReference type="Pfam" id="PF00912"/>
    </source>
</evidence>
<proteinExistence type="inferred from homology"/>